<reference evidence="2" key="1">
    <citation type="submission" date="2020-11" db="EMBL/GenBank/DDBJ databases">
        <authorList>
            <person name="Tran Van P."/>
        </authorList>
    </citation>
    <scope>NUCLEOTIDE SEQUENCE</scope>
</reference>
<evidence type="ECO:0000259" key="1">
    <source>
        <dbReference type="Pfam" id="PF01612"/>
    </source>
</evidence>
<dbReference type="Pfam" id="PF01612">
    <property type="entry name" value="DNA_pol_A_exo1"/>
    <property type="match status" value="1"/>
</dbReference>
<dbReference type="InterPro" id="IPR002562">
    <property type="entry name" value="3'-5'_exonuclease_dom"/>
</dbReference>
<dbReference type="InterPro" id="IPR036397">
    <property type="entry name" value="RNaseH_sf"/>
</dbReference>
<gene>
    <name evidence="2" type="ORF">ONB1V03_LOCUS2128</name>
</gene>
<proteinExistence type="predicted"/>
<name>A0A7R9LDH0_9ACAR</name>
<dbReference type="GO" id="GO:0003676">
    <property type="term" value="F:nucleic acid binding"/>
    <property type="evidence" value="ECO:0007669"/>
    <property type="project" value="InterPro"/>
</dbReference>
<dbReference type="InterPro" id="IPR012337">
    <property type="entry name" value="RNaseH-like_sf"/>
</dbReference>
<dbReference type="EMBL" id="OC915286">
    <property type="protein sequence ID" value="CAD7639673.1"/>
    <property type="molecule type" value="Genomic_DNA"/>
</dbReference>
<evidence type="ECO:0000313" key="2">
    <source>
        <dbReference type="EMBL" id="CAD7639673.1"/>
    </source>
</evidence>
<dbReference type="OrthoDB" id="18193at2759"/>
<dbReference type="GO" id="GO:0006139">
    <property type="term" value="P:nucleobase-containing compound metabolic process"/>
    <property type="evidence" value="ECO:0007669"/>
    <property type="project" value="InterPro"/>
</dbReference>
<sequence>MSGDVEAFARLLQQSFTRQDGSHLIQLDQWMATSTNVYTDVLSLVSHLSATNPRLSGIKTSLPYIVVERLQQYVNSCANGSQMTANLLTQTVCKNALNFALKKNNKTWVDIIVDVFHLQSLSREDLLAIVRQLLFEKRFFDASLIVVKFELRDHFDVTELLVPLLFQDKLTVVDDYIRGHEKTHGFEFLKFLDKCIVDRSIGDTIGQQIPNARRDKMDPKMLTKLVARLLKQHRIDESACPNIVSQRNGKQLKYLLYKRFIEGGFSDGSWREIIINTVADNKELHEELIYQVVSYGDYNDAFKWAQHFDIPVDRRPHCIMNMTESAAPVPTDSWDGWGDEDLTDNYHSLKLSLLDSVVWVNNDLKFGSFIKHITEGYQMIGIDGEWPPSLGSNAQKLSILQIASCDSCHIIDILNLNQSKMGTLFTEQILNSKSILKLGFGIHNDLSLIKESFNMSANFRPQNVLDLSKFMEYILSEFTDLIADTVIAEARRKDLKGLSKTVFILLGKALNKSEQFSDWNRRPLREDQVKYAALDAFCLVEVFNKLKQLFEEKGYNFEEFVHNFIAGKLHKTNKQIKDKVNEGQPEITYPPINVKNFRCVCDTMLQGLGRYLRICGADVEILESTDNHDIRRA</sequence>
<protein>
    <recommendedName>
        <fullName evidence="1">3'-5' exonuclease domain-containing protein</fullName>
    </recommendedName>
</protein>
<dbReference type="SUPFAM" id="SSF53098">
    <property type="entry name" value="Ribonuclease H-like"/>
    <property type="match status" value="1"/>
</dbReference>
<dbReference type="GO" id="GO:0008408">
    <property type="term" value="F:3'-5' exonuclease activity"/>
    <property type="evidence" value="ECO:0007669"/>
    <property type="project" value="InterPro"/>
</dbReference>
<dbReference type="PANTHER" id="PTHR47765:SF2">
    <property type="entry name" value="EXONUCLEASE MUT-7 HOMOLOG"/>
    <property type="match status" value="1"/>
</dbReference>
<dbReference type="Gene3D" id="3.30.420.10">
    <property type="entry name" value="Ribonuclease H-like superfamily/Ribonuclease H"/>
    <property type="match status" value="1"/>
</dbReference>
<dbReference type="AlphaFoldDB" id="A0A7R9LDH0"/>
<dbReference type="InterPro" id="IPR052408">
    <property type="entry name" value="Exonuclease_MUT-7-like"/>
</dbReference>
<dbReference type="EMBL" id="CAJPVJ010000461">
    <property type="protein sequence ID" value="CAG2162535.1"/>
    <property type="molecule type" value="Genomic_DNA"/>
</dbReference>
<accession>A0A7R9LDH0</accession>
<dbReference type="Proteomes" id="UP000728032">
    <property type="component" value="Unassembled WGS sequence"/>
</dbReference>
<feature type="domain" description="3'-5' exonuclease" evidence="1">
    <location>
        <begin position="375"/>
        <end position="548"/>
    </location>
</feature>
<keyword evidence="3" id="KW-1185">Reference proteome</keyword>
<organism evidence="2">
    <name type="scientific">Oppiella nova</name>
    <dbReference type="NCBI Taxonomy" id="334625"/>
    <lineage>
        <taxon>Eukaryota</taxon>
        <taxon>Metazoa</taxon>
        <taxon>Ecdysozoa</taxon>
        <taxon>Arthropoda</taxon>
        <taxon>Chelicerata</taxon>
        <taxon>Arachnida</taxon>
        <taxon>Acari</taxon>
        <taxon>Acariformes</taxon>
        <taxon>Sarcoptiformes</taxon>
        <taxon>Oribatida</taxon>
        <taxon>Brachypylina</taxon>
        <taxon>Oppioidea</taxon>
        <taxon>Oppiidae</taxon>
        <taxon>Oppiella</taxon>
    </lineage>
</organism>
<evidence type="ECO:0000313" key="3">
    <source>
        <dbReference type="Proteomes" id="UP000728032"/>
    </source>
</evidence>
<dbReference type="PANTHER" id="PTHR47765">
    <property type="entry name" value="3'-5' EXONUCLEASE DOMAIN-CONTAINING PROTEIN"/>
    <property type="match status" value="1"/>
</dbReference>